<evidence type="ECO:0000313" key="4">
    <source>
        <dbReference type="Proteomes" id="UP000274131"/>
    </source>
</evidence>
<keyword evidence="2" id="KW-0677">Repeat</keyword>
<dbReference type="STRING" id="51028.A0A0N4VE32"/>
<reference evidence="5" key="1">
    <citation type="submission" date="2017-02" db="UniProtKB">
        <authorList>
            <consortium name="WormBaseParasite"/>
        </authorList>
    </citation>
    <scope>IDENTIFICATION</scope>
</reference>
<dbReference type="WBParaSite" id="EVEC_0000891601-mRNA-1">
    <property type="protein sequence ID" value="EVEC_0000891601-mRNA-1"/>
    <property type="gene ID" value="EVEC_0000891601"/>
</dbReference>
<dbReference type="AlphaFoldDB" id="A0A0N4VE32"/>
<evidence type="ECO:0000313" key="5">
    <source>
        <dbReference type="WBParaSite" id="EVEC_0000891601-mRNA-1"/>
    </source>
</evidence>
<dbReference type="OrthoDB" id="676979at2759"/>
<evidence type="ECO:0000256" key="1">
    <source>
        <dbReference type="ARBA" id="ARBA00022614"/>
    </source>
</evidence>
<gene>
    <name evidence="3" type="ORF">EVEC_LOCUS8368</name>
</gene>
<dbReference type="InterPro" id="IPR001611">
    <property type="entry name" value="Leu-rich_rpt"/>
</dbReference>
<proteinExistence type="predicted"/>
<reference evidence="3 4" key="2">
    <citation type="submission" date="2018-10" db="EMBL/GenBank/DDBJ databases">
        <authorList>
            <consortium name="Pathogen Informatics"/>
        </authorList>
    </citation>
    <scope>NUCLEOTIDE SEQUENCE [LARGE SCALE GENOMIC DNA]</scope>
</reference>
<sequence>MKNLRILDLGSGHNRLSKVVLRALDSLEKLYINNNSIQSLSNVSLRGLRNLNVLYLDRNCITQIMSGDLHSLGESGRYVIYF</sequence>
<keyword evidence="1" id="KW-0433">Leucine-rich repeat</keyword>
<dbReference type="InterPro" id="IPR003591">
    <property type="entry name" value="Leu-rich_rpt_typical-subtyp"/>
</dbReference>
<dbReference type="Pfam" id="PF13855">
    <property type="entry name" value="LRR_8"/>
    <property type="match status" value="1"/>
</dbReference>
<dbReference type="InterPro" id="IPR032675">
    <property type="entry name" value="LRR_dom_sf"/>
</dbReference>
<dbReference type="Proteomes" id="UP000274131">
    <property type="component" value="Unassembled WGS sequence"/>
</dbReference>
<name>A0A0N4VE32_ENTVE</name>
<evidence type="ECO:0000313" key="3">
    <source>
        <dbReference type="EMBL" id="VDD93617.1"/>
    </source>
</evidence>
<accession>A0A0N4VE32</accession>
<protein>
    <submittedName>
        <fullName evidence="5">Leucine rich repeat protein</fullName>
    </submittedName>
</protein>
<dbReference type="EMBL" id="UXUI01009391">
    <property type="protein sequence ID" value="VDD93617.1"/>
    <property type="molecule type" value="Genomic_DNA"/>
</dbReference>
<evidence type="ECO:0000256" key="2">
    <source>
        <dbReference type="ARBA" id="ARBA00022737"/>
    </source>
</evidence>
<keyword evidence="4" id="KW-1185">Reference proteome</keyword>
<dbReference type="PROSITE" id="PS51450">
    <property type="entry name" value="LRR"/>
    <property type="match status" value="1"/>
</dbReference>
<dbReference type="SMART" id="SM00369">
    <property type="entry name" value="LRR_TYP"/>
    <property type="match status" value="2"/>
</dbReference>
<dbReference type="Gene3D" id="3.80.10.10">
    <property type="entry name" value="Ribonuclease Inhibitor"/>
    <property type="match status" value="1"/>
</dbReference>
<organism evidence="5">
    <name type="scientific">Enterobius vermicularis</name>
    <name type="common">Human pinworm</name>
    <dbReference type="NCBI Taxonomy" id="51028"/>
    <lineage>
        <taxon>Eukaryota</taxon>
        <taxon>Metazoa</taxon>
        <taxon>Ecdysozoa</taxon>
        <taxon>Nematoda</taxon>
        <taxon>Chromadorea</taxon>
        <taxon>Rhabditida</taxon>
        <taxon>Spirurina</taxon>
        <taxon>Oxyuridomorpha</taxon>
        <taxon>Oxyuroidea</taxon>
        <taxon>Oxyuridae</taxon>
        <taxon>Enterobius</taxon>
    </lineage>
</organism>
<dbReference type="SUPFAM" id="SSF52058">
    <property type="entry name" value="L domain-like"/>
    <property type="match status" value="1"/>
</dbReference>